<keyword evidence="3" id="KW-0496">Mitochondrion</keyword>
<proteinExistence type="inferred from homology"/>
<dbReference type="EMBL" id="KZ559545">
    <property type="protein sequence ID" value="PLN80652.1"/>
    <property type="molecule type" value="Genomic_DNA"/>
</dbReference>
<keyword evidence="3" id="KW-0143">Chaperone</keyword>
<evidence type="ECO:0000313" key="6">
    <source>
        <dbReference type="EMBL" id="PLN80652.1"/>
    </source>
</evidence>
<evidence type="ECO:0000256" key="4">
    <source>
        <dbReference type="SAM" id="Coils"/>
    </source>
</evidence>
<feature type="region of interest" description="Disordered" evidence="5">
    <location>
        <begin position="1"/>
        <end position="22"/>
    </location>
</feature>
<dbReference type="PANTHER" id="PTHR22977">
    <property type="entry name" value="COX ASSEMBLY MITOCHONDRIAL PROTEIN"/>
    <property type="match status" value="1"/>
</dbReference>
<dbReference type="AlphaFoldDB" id="A0A2J5HTG9"/>
<evidence type="ECO:0000256" key="2">
    <source>
        <dbReference type="ARBA" id="ARBA00023157"/>
    </source>
</evidence>
<comment type="function">
    <text evidence="3">Required for mitochondrial cytochrome c oxidase (COX) assembly and respiration.</text>
</comment>
<dbReference type="Proteomes" id="UP000235023">
    <property type="component" value="Unassembled WGS sequence"/>
</dbReference>
<comment type="subcellular location">
    <subcellularLocation>
        <location evidence="3">Mitochondrion inner membrane</location>
    </subcellularLocation>
</comment>
<dbReference type="GO" id="GO:0005743">
    <property type="term" value="C:mitochondrial inner membrane"/>
    <property type="evidence" value="ECO:0007669"/>
    <property type="project" value="UniProtKB-SubCell"/>
</dbReference>
<protein>
    <recommendedName>
        <fullName evidence="3">COX assembly mitochondrial protein</fullName>
    </recommendedName>
</protein>
<reference evidence="7" key="1">
    <citation type="submission" date="2017-12" db="EMBL/GenBank/DDBJ databases">
        <authorList>
            <consortium name="DOE Joint Genome Institute"/>
            <person name="Mondo S.J."/>
            <person name="Kjaerbolling I."/>
            <person name="Vesth T.C."/>
            <person name="Frisvad J.C."/>
            <person name="Nybo J.L."/>
            <person name="Theobald S."/>
            <person name="Kuo A."/>
            <person name="Bowyer P."/>
            <person name="Matsuda Y."/>
            <person name="Lyhne E.K."/>
            <person name="Kogle M.E."/>
            <person name="Clum A."/>
            <person name="Lipzen A."/>
            <person name="Salamov A."/>
            <person name="Ngan C.Y."/>
            <person name="Daum C."/>
            <person name="Chiniquy J."/>
            <person name="Barry K."/>
            <person name="LaButti K."/>
            <person name="Haridas S."/>
            <person name="Simmons B.A."/>
            <person name="Magnuson J.K."/>
            <person name="Mortensen U.H."/>
            <person name="Larsen T.O."/>
            <person name="Grigoriev I.V."/>
            <person name="Baker S.E."/>
            <person name="Andersen M.R."/>
            <person name="Nordberg H.P."/>
            <person name="Cantor M.N."/>
            <person name="Hua S.X."/>
        </authorList>
    </citation>
    <scope>NUCLEOTIDE SEQUENCE [LARGE SCALE GENOMIC DNA]</scope>
    <source>
        <strain evidence="7">IBT 19404</strain>
    </source>
</reference>
<dbReference type="InterPro" id="IPR013892">
    <property type="entry name" value="Cyt_c_biogenesis_Cmc1-like"/>
</dbReference>
<keyword evidence="2" id="KW-1015">Disulfide bond</keyword>
<comment type="similarity">
    <text evidence="1 3">Belongs to the CMC family.</text>
</comment>
<keyword evidence="7" id="KW-1185">Reference proteome</keyword>
<gene>
    <name evidence="6" type="ORF">BDW42DRAFT_170525</name>
</gene>
<keyword evidence="4" id="KW-0175">Coiled coil</keyword>
<feature type="compositionally biased region" description="Polar residues" evidence="5">
    <location>
        <begin position="1"/>
        <end position="21"/>
    </location>
</feature>
<organism evidence="6 7">
    <name type="scientific">Aspergillus taichungensis</name>
    <dbReference type="NCBI Taxonomy" id="482145"/>
    <lineage>
        <taxon>Eukaryota</taxon>
        <taxon>Fungi</taxon>
        <taxon>Dikarya</taxon>
        <taxon>Ascomycota</taxon>
        <taxon>Pezizomycotina</taxon>
        <taxon>Eurotiomycetes</taxon>
        <taxon>Eurotiomycetidae</taxon>
        <taxon>Eurotiales</taxon>
        <taxon>Aspergillaceae</taxon>
        <taxon>Aspergillus</taxon>
        <taxon>Aspergillus subgen. Circumdati</taxon>
    </lineage>
</organism>
<keyword evidence="3" id="KW-0999">Mitochondrion inner membrane</keyword>
<dbReference type="OrthoDB" id="6224010at2759"/>
<evidence type="ECO:0000256" key="1">
    <source>
        <dbReference type="ARBA" id="ARBA00007347"/>
    </source>
</evidence>
<name>A0A2J5HTG9_9EURO</name>
<dbReference type="PROSITE" id="PS51808">
    <property type="entry name" value="CHCH"/>
    <property type="match status" value="1"/>
</dbReference>
<dbReference type="PANTHER" id="PTHR22977:SF5">
    <property type="entry name" value="COX ASSEMBLY MITOCHONDRIAL PROTEIN HOMOLOG"/>
    <property type="match status" value="1"/>
</dbReference>
<feature type="coiled-coil region" evidence="4">
    <location>
        <begin position="104"/>
        <end position="131"/>
    </location>
</feature>
<dbReference type="Pfam" id="PF08583">
    <property type="entry name" value="Cmc1"/>
    <property type="match status" value="1"/>
</dbReference>
<evidence type="ECO:0000313" key="7">
    <source>
        <dbReference type="Proteomes" id="UP000235023"/>
    </source>
</evidence>
<sequence length="143" mass="16354">MSTPNTAESATTAAPTKTYNLRNPMPLSAAQEAEVKQMFYKRVRSHCADEIKAFAQCAVNRTVTATWLCRSERLAMNGCMLEHAKPEEEDRAREEWFATHGERRRKKEEEARRVEARREEVIRLMREDQERQKAAAAAAAASK</sequence>
<accession>A0A2J5HTG9</accession>
<evidence type="ECO:0000256" key="3">
    <source>
        <dbReference type="RuleBase" id="RU364104"/>
    </source>
</evidence>
<evidence type="ECO:0000256" key="5">
    <source>
        <dbReference type="SAM" id="MobiDB-lite"/>
    </source>
</evidence>
<keyword evidence="3" id="KW-0472">Membrane</keyword>